<organism evidence="2 3">
    <name type="scientific">Streptomyces synnematoformans</name>
    <dbReference type="NCBI Taxonomy" id="415721"/>
    <lineage>
        <taxon>Bacteria</taxon>
        <taxon>Bacillati</taxon>
        <taxon>Actinomycetota</taxon>
        <taxon>Actinomycetes</taxon>
        <taxon>Kitasatosporales</taxon>
        <taxon>Streptomycetaceae</taxon>
        <taxon>Streptomyces</taxon>
    </lineage>
</organism>
<feature type="compositionally biased region" description="Basic and acidic residues" evidence="1">
    <location>
        <begin position="273"/>
        <end position="283"/>
    </location>
</feature>
<dbReference type="Proteomes" id="UP001500443">
    <property type="component" value="Unassembled WGS sequence"/>
</dbReference>
<evidence type="ECO:0000313" key="3">
    <source>
        <dbReference type="Proteomes" id="UP001500443"/>
    </source>
</evidence>
<sequence length="290" mass="31344">MDLESVADELYALPPGEFTAARGRHVAAARTAKDPALAREIAALRRPTLAAWAGNLLVRSAPEQVDALRRLGEWLRAAQEGLAGEELRELTRKRNVLVAQLAREAQRLAAEAGHPVGDAVRNEVETTLHAVLADADAAREWATGHLAKPLTPRPGFPATTATSAAGPAARPARKRHLKVVEDPGEARAAELARARREARDAEREAREQDKALRRDASRRDAAEARLAEATARVADLADRLRAAEEAETEARDALARARRALTAATRTARQSRRAAEKAAERLDAVAAEQD</sequence>
<keyword evidence="3" id="KW-1185">Reference proteome</keyword>
<comment type="caution">
    <text evidence="2">The sequence shown here is derived from an EMBL/GenBank/DDBJ whole genome shotgun (WGS) entry which is preliminary data.</text>
</comment>
<accession>A0ABN2XEY4</accession>
<gene>
    <name evidence="2" type="ORF">GCM10009802_07380</name>
</gene>
<evidence type="ECO:0000256" key="1">
    <source>
        <dbReference type="SAM" id="MobiDB-lite"/>
    </source>
</evidence>
<feature type="region of interest" description="Disordered" evidence="1">
    <location>
        <begin position="147"/>
        <end position="177"/>
    </location>
</feature>
<protein>
    <recommendedName>
        <fullName evidence="4">Transposase</fullName>
    </recommendedName>
</protein>
<evidence type="ECO:0008006" key="4">
    <source>
        <dbReference type="Google" id="ProtNLM"/>
    </source>
</evidence>
<feature type="compositionally biased region" description="Low complexity" evidence="1">
    <location>
        <begin position="157"/>
        <end position="170"/>
    </location>
</feature>
<reference evidence="2 3" key="1">
    <citation type="journal article" date="2019" name="Int. J. Syst. Evol. Microbiol.">
        <title>The Global Catalogue of Microorganisms (GCM) 10K type strain sequencing project: providing services to taxonomists for standard genome sequencing and annotation.</title>
        <authorList>
            <consortium name="The Broad Institute Genomics Platform"/>
            <consortium name="The Broad Institute Genome Sequencing Center for Infectious Disease"/>
            <person name="Wu L."/>
            <person name="Ma J."/>
        </authorList>
    </citation>
    <scope>NUCLEOTIDE SEQUENCE [LARGE SCALE GENOMIC DNA]</scope>
    <source>
        <strain evidence="2 3">JCM 15481</strain>
    </source>
</reference>
<evidence type="ECO:0000313" key="2">
    <source>
        <dbReference type="EMBL" id="GAA2110372.1"/>
    </source>
</evidence>
<dbReference type="RefSeq" id="WP_344287800.1">
    <property type="nucleotide sequence ID" value="NZ_BAAAPF010000009.1"/>
</dbReference>
<name>A0ABN2XEY4_9ACTN</name>
<feature type="region of interest" description="Disordered" evidence="1">
    <location>
        <begin position="264"/>
        <end position="290"/>
    </location>
</feature>
<feature type="region of interest" description="Disordered" evidence="1">
    <location>
        <begin position="194"/>
        <end position="220"/>
    </location>
</feature>
<proteinExistence type="predicted"/>
<dbReference type="EMBL" id="BAAAPF010000009">
    <property type="protein sequence ID" value="GAA2110372.1"/>
    <property type="molecule type" value="Genomic_DNA"/>
</dbReference>